<gene>
    <name evidence="1" type="ORF">LMG9964_02272</name>
</gene>
<evidence type="ECO:0000313" key="2">
    <source>
        <dbReference type="Proteomes" id="UP000494102"/>
    </source>
</evidence>
<accession>A0A6J5K3T5</accession>
<reference evidence="1 2" key="1">
    <citation type="submission" date="2020-04" db="EMBL/GenBank/DDBJ databases">
        <authorList>
            <person name="De Canck E."/>
        </authorList>
    </citation>
    <scope>NUCLEOTIDE SEQUENCE [LARGE SCALE GENOMIC DNA]</scope>
    <source>
        <strain evidence="1 2">LMG 9964</strain>
    </source>
</reference>
<sequence length="29" mass="3614">MMSIRFMISFQFNDDFTLLPYHLERFASR</sequence>
<protein>
    <submittedName>
        <fullName evidence="1">Uncharacterized protein</fullName>
    </submittedName>
</protein>
<proteinExistence type="predicted"/>
<dbReference type="Proteomes" id="UP000494102">
    <property type="component" value="Unassembled WGS sequence"/>
</dbReference>
<name>A0A6J5K3T5_9BURK</name>
<dbReference type="EMBL" id="CADILN010000002">
    <property type="protein sequence ID" value="CAB4048631.1"/>
    <property type="molecule type" value="Genomic_DNA"/>
</dbReference>
<dbReference type="AlphaFoldDB" id="A0A6J5K3T5"/>
<evidence type="ECO:0000313" key="1">
    <source>
        <dbReference type="EMBL" id="CAB4048631.1"/>
    </source>
</evidence>
<organism evidence="1 2">
    <name type="scientific">Paraburkholderia phenoliruptrix</name>
    <dbReference type="NCBI Taxonomy" id="252970"/>
    <lineage>
        <taxon>Bacteria</taxon>
        <taxon>Pseudomonadati</taxon>
        <taxon>Pseudomonadota</taxon>
        <taxon>Betaproteobacteria</taxon>
        <taxon>Burkholderiales</taxon>
        <taxon>Burkholderiaceae</taxon>
        <taxon>Paraburkholderia</taxon>
    </lineage>
</organism>